<gene>
    <name evidence="2" type="ORF">GALMADRAFT_259061</name>
</gene>
<dbReference type="EMBL" id="KL142422">
    <property type="protein sequence ID" value="KDR66545.1"/>
    <property type="molecule type" value="Genomic_DNA"/>
</dbReference>
<name>A0A067S6R8_GALM3</name>
<dbReference type="AlphaFoldDB" id="A0A067S6R8"/>
<reference evidence="3" key="1">
    <citation type="journal article" date="2014" name="Proc. Natl. Acad. Sci. U.S.A.">
        <title>Extensive sampling of basidiomycete genomes demonstrates inadequacy of the white-rot/brown-rot paradigm for wood decay fungi.</title>
        <authorList>
            <person name="Riley R."/>
            <person name="Salamov A.A."/>
            <person name="Brown D.W."/>
            <person name="Nagy L.G."/>
            <person name="Floudas D."/>
            <person name="Held B.W."/>
            <person name="Levasseur A."/>
            <person name="Lombard V."/>
            <person name="Morin E."/>
            <person name="Otillar R."/>
            <person name="Lindquist E.A."/>
            <person name="Sun H."/>
            <person name="LaButti K.M."/>
            <person name="Schmutz J."/>
            <person name="Jabbour D."/>
            <person name="Luo H."/>
            <person name="Baker S.E."/>
            <person name="Pisabarro A.G."/>
            <person name="Walton J.D."/>
            <person name="Blanchette R.A."/>
            <person name="Henrissat B."/>
            <person name="Martin F."/>
            <person name="Cullen D."/>
            <person name="Hibbett D.S."/>
            <person name="Grigoriev I.V."/>
        </authorList>
    </citation>
    <scope>NUCLEOTIDE SEQUENCE [LARGE SCALE GENOMIC DNA]</scope>
    <source>
        <strain evidence="3">CBS 339.88</strain>
    </source>
</reference>
<proteinExistence type="predicted"/>
<keyword evidence="1" id="KW-0812">Transmembrane</keyword>
<organism evidence="2 3">
    <name type="scientific">Galerina marginata (strain CBS 339.88)</name>
    <dbReference type="NCBI Taxonomy" id="685588"/>
    <lineage>
        <taxon>Eukaryota</taxon>
        <taxon>Fungi</taxon>
        <taxon>Dikarya</taxon>
        <taxon>Basidiomycota</taxon>
        <taxon>Agaricomycotina</taxon>
        <taxon>Agaricomycetes</taxon>
        <taxon>Agaricomycetidae</taxon>
        <taxon>Agaricales</taxon>
        <taxon>Agaricineae</taxon>
        <taxon>Strophariaceae</taxon>
        <taxon>Galerina</taxon>
    </lineage>
</organism>
<dbReference type="OrthoDB" id="2646225at2759"/>
<feature type="transmembrane region" description="Helical" evidence="1">
    <location>
        <begin position="101"/>
        <end position="122"/>
    </location>
</feature>
<dbReference type="STRING" id="685588.A0A067S6R8"/>
<evidence type="ECO:0000256" key="1">
    <source>
        <dbReference type="SAM" id="Phobius"/>
    </source>
</evidence>
<protein>
    <submittedName>
        <fullName evidence="2">Uncharacterized protein</fullName>
    </submittedName>
</protein>
<keyword evidence="3" id="KW-1185">Reference proteome</keyword>
<accession>A0A067S6R8</accession>
<feature type="transmembrane region" description="Helical" evidence="1">
    <location>
        <begin position="171"/>
        <end position="193"/>
    </location>
</feature>
<dbReference type="Proteomes" id="UP000027222">
    <property type="component" value="Unassembled WGS sequence"/>
</dbReference>
<sequence>MALAQPLPRRDPNAFSAERISADNAEESIRETLLGTSEKEQLPRLPLPHSGLNLKSTLKIVLVLFLAISYLTFCGIVHYHNVPIGGSGVLGLPFIHFTTEAGITTIAISVVTVALWPIHGVIDEIRSEEFFRLLRIQPSGLPLDSVNAVSAPTTGAFDIFLATFRRRCSPLLTYSLITTLLIAATSTLAPAALDAVSILIDVDDPAFQVGALINSSSSDSKNLLIDNVYHFTPLASSLSWVENVLNITTNYRIASSEDNPFGYVVPFPPGYTTVTQAYWTTDIILLNPSCSWQTPHTARNSIDVQPFQPDWLPVTLPDANLTFNVTPSNNFVEQSQFPSARGSVVGALVNTTSNSTTLDGSVVFVISQLQLPQLPYSANLSNIPTLEDPSEFGVLAFLLCNPHASIQTHKVWTGNGILTLGQPQRTQGNLDLDLVNYILSSALNDFATSSGPLQSDVGTDMMVRLMFGDNFQPGTNMPPAPLTNITVVYKQIIQSAMKTFLSGAVATAIVPGGSLKEQLVFASSLGHVITSAILFALLTMVLVVAQFRPGRDAFTLIDVAAALADSDAPQKCLEMKQLAGAGERKALRLVSSGDGGLNCTYQRFD</sequence>
<feature type="transmembrane region" description="Helical" evidence="1">
    <location>
        <begin position="525"/>
        <end position="545"/>
    </location>
</feature>
<evidence type="ECO:0000313" key="2">
    <source>
        <dbReference type="EMBL" id="KDR66545.1"/>
    </source>
</evidence>
<feature type="transmembrane region" description="Helical" evidence="1">
    <location>
        <begin position="60"/>
        <end position="81"/>
    </location>
</feature>
<keyword evidence="1" id="KW-1133">Transmembrane helix</keyword>
<keyword evidence="1" id="KW-0472">Membrane</keyword>
<dbReference type="HOGENOM" id="CLU_031556_1_0_1"/>
<evidence type="ECO:0000313" key="3">
    <source>
        <dbReference type="Proteomes" id="UP000027222"/>
    </source>
</evidence>